<keyword evidence="1" id="KW-0597">Phosphoprotein</keyword>
<accession>A0ABQ4UH73</accession>
<dbReference type="InterPro" id="IPR035994">
    <property type="entry name" value="Nucleoside_phosphorylase_sf"/>
</dbReference>
<dbReference type="Proteomes" id="UP001055039">
    <property type="component" value="Unassembled WGS sequence"/>
</dbReference>
<dbReference type="PANTHER" id="PTHR46832:SF1">
    <property type="entry name" value="5'-METHYLTHIOADENOSINE_S-ADENOSYLHOMOCYSTEINE NUCLEOSIDASE"/>
    <property type="match status" value="1"/>
</dbReference>
<feature type="modified residue" description="4-aspartylphosphate" evidence="1">
    <location>
        <position position="53"/>
    </location>
</feature>
<reference evidence="3" key="2">
    <citation type="submission" date="2021-08" db="EMBL/GenBank/DDBJ databases">
        <authorList>
            <person name="Tani A."/>
            <person name="Ola A."/>
            <person name="Ogura Y."/>
            <person name="Katsura K."/>
            <person name="Hayashi T."/>
        </authorList>
    </citation>
    <scope>NUCLEOTIDE SEQUENCE</scope>
    <source>
        <strain evidence="3">NBRC 15686</strain>
    </source>
</reference>
<keyword evidence="4" id="KW-1185">Reference proteome</keyword>
<reference evidence="3" key="1">
    <citation type="journal article" date="2021" name="Front. Microbiol.">
        <title>Comprehensive Comparative Genomics and Phenotyping of Methylobacterium Species.</title>
        <authorList>
            <person name="Alessa O."/>
            <person name="Ogura Y."/>
            <person name="Fujitani Y."/>
            <person name="Takami H."/>
            <person name="Hayashi T."/>
            <person name="Sahin N."/>
            <person name="Tani A."/>
        </authorList>
    </citation>
    <scope>NUCLEOTIDE SEQUENCE</scope>
    <source>
        <strain evidence="3">NBRC 15686</strain>
    </source>
</reference>
<protein>
    <submittedName>
        <fullName evidence="3">5'-methylthioadenosine/S-adenosylhomocysteine nucleosidase</fullName>
    </submittedName>
</protein>
<dbReference type="InterPro" id="IPR011006">
    <property type="entry name" value="CheY-like_superfamily"/>
</dbReference>
<feature type="domain" description="Response regulatory" evidence="2">
    <location>
        <begin position="2"/>
        <end position="130"/>
    </location>
</feature>
<sequence length="386" mass="43526">MRVLVFEDRDDKFGTIEQGLISIGVDPRSIRRAKSLASGVRELRSKFDLYIIDLWLPMVDNGEDVDVTREVVALLDQGRDLQSPVVAITSFAAEAEKHSSFLASKGVHIYDFNSADIWQQALSVFLQQANDRHRYDFIIFTALDEERKAFAHVEGVETKSVTRAGMSFWDFELNGKKGSIVLFPRMGLVSASICTARVLENYAPKIVCMSGICAGVGKETFLGQLLITELCWEYQSGKWFDDFFSAEPYQIEIAESLRTHFAQYIEDTNLPRRLEAGFEHGSRPGRVHQPRLAMFASGSAVIASEKRLNHVREQQRKVSGIDMEIYGFHRAARMCNDKLIVFSAKSVVDKADEQKDDNLHAYGCFTSAKFCLEMINNLFASGFANE</sequence>
<organism evidence="3 4">
    <name type="scientific">Methylorubrum aminovorans</name>
    <dbReference type="NCBI Taxonomy" id="269069"/>
    <lineage>
        <taxon>Bacteria</taxon>
        <taxon>Pseudomonadati</taxon>
        <taxon>Pseudomonadota</taxon>
        <taxon>Alphaproteobacteria</taxon>
        <taxon>Hyphomicrobiales</taxon>
        <taxon>Methylobacteriaceae</taxon>
        <taxon>Methylorubrum</taxon>
    </lineage>
</organism>
<dbReference type="PROSITE" id="PS50110">
    <property type="entry name" value="RESPONSE_REGULATORY"/>
    <property type="match status" value="1"/>
</dbReference>
<evidence type="ECO:0000313" key="4">
    <source>
        <dbReference type="Proteomes" id="UP001055039"/>
    </source>
</evidence>
<dbReference type="InterPro" id="IPR001789">
    <property type="entry name" value="Sig_transdc_resp-reg_receiver"/>
</dbReference>
<name>A0ABQ4UH73_9HYPH</name>
<dbReference type="SUPFAM" id="SSF53167">
    <property type="entry name" value="Purine and uridine phosphorylases"/>
    <property type="match status" value="1"/>
</dbReference>
<proteinExistence type="predicted"/>
<evidence type="ECO:0000256" key="1">
    <source>
        <dbReference type="PROSITE-ProRule" id="PRU00169"/>
    </source>
</evidence>
<dbReference type="RefSeq" id="WP_238226427.1">
    <property type="nucleotide sequence ID" value="NZ_BAAADH010000022.1"/>
</dbReference>
<dbReference type="EMBL" id="BPRC01000016">
    <property type="protein sequence ID" value="GJE66598.1"/>
    <property type="molecule type" value="Genomic_DNA"/>
</dbReference>
<dbReference type="SUPFAM" id="SSF52172">
    <property type="entry name" value="CheY-like"/>
    <property type="match status" value="1"/>
</dbReference>
<dbReference type="Pfam" id="PF01048">
    <property type="entry name" value="PNP_UDP_1"/>
    <property type="match status" value="1"/>
</dbReference>
<dbReference type="InterPro" id="IPR000845">
    <property type="entry name" value="Nucleoside_phosphorylase_d"/>
</dbReference>
<dbReference type="Gene3D" id="3.40.50.2300">
    <property type="match status" value="1"/>
</dbReference>
<dbReference type="PANTHER" id="PTHR46832">
    <property type="entry name" value="5'-METHYLTHIOADENOSINE/S-ADENOSYLHOMOCYSTEINE NUCLEOSIDASE"/>
    <property type="match status" value="1"/>
</dbReference>
<evidence type="ECO:0000313" key="3">
    <source>
        <dbReference type="EMBL" id="GJE66598.1"/>
    </source>
</evidence>
<gene>
    <name evidence="3" type="primary">mtnN_2</name>
    <name evidence="3" type="ORF">LNAOJCKE_3818</name>
</gene>
<dbReference type="Gene3D" id="3.40.50.1580">
    <property type="entry name" value="Nucleoside phosphorylase domain"/>
    <property type="match status" value="1"/>
</dbReference>
<evidence type="ECO:0000259" key="2">
    <source>
        <dbReference type="PROSITE" id="PS50110"/>
    </source>
</evidence>
<comment type="caution">
    <text evidence="3">The sequence shown here is derived from an EMBL/GenBank/DDBJ whole genome shotgun (WGS) entry which is preliminary data.</text>
</comment>